<feature type="transmembrane region" description="Helical" evidence="8">
    <location>
        <begin position="121"/>
        <end position="142"/>
    </location>
</feature>
<keyword evidence="7 8" id="KW-0472">Membrane</keyword>
<keyword evidence="3" id="KW-0813">Transport</keyword>
<evidence type="ECO:0000256" key="6">
    <source>
        <dbReference type="ARBA" id="ARBA00022989"/>
    </source>
</evidence>
<comment type="subcellular location">
    <subcellularLocation>
        <location evidence="1">Cell membrane</location>
        <topology evidence="1">Multi-pass membrane protein</topology>
    </subcellularLocation>
</comment>
<evidence type="ECO:0000256" key="1">
    <source>
        <dbReference type="ARBA" id="ARBA00004651"/>
    </source>
</evidence>
<organism evidence="9">
    <name type="scientific">bioreactor metagenome</name>
    <dbReference type="NCBI Taxonomy" id="1076179"/>
    <lineage>
        <taxon>unclassified sequences</taxon>
        <taxon>metagenomes</taxon>
        <taxon>ecological metagenomes</taxon>
    </lineage>
</organism>
<dbReference type="AlphaFoldDB" id="A0A645BL02"/>
<feature type="transmembrane region" description="Helical" evidence="8">
    <location>
        <begin position="154"/>
        <end position="172"/>
    </location>
</feature>
<reference evidence="9" key="1">
    <citation type="submission" date="2019-08" db="EMBL/GenBank/DDBJ databases">
        <authorList>
            <person name="Kucharzyk K."/>
            <person name="Murdoch R.W."/>
            <person name="Higgins S."/>
            <person name="Loffler F."/>
        </authorList>
    </citation>
    <scope>NUCLEOTIDE SEQUENCE</scope>
</reference>
<dbReference type="InterPro" id="IPR004776">
    <property type="entry name" value="Mem_transp_PIN-like"/>
</dbReference>
<dbReference type="EMBL" id="VSSQ01020716">
    <property type="protein sequence ID" value="MPM65788.1"/>
    <property type="molecule type" value="Genomic_DNA"/>
</dbReference>
<evidence type="ECO:0000256" key="2">
    <source>
        <dbReference type="ARBA" id="ARBA00010145"/>
    </source>
</evidence>
<protein>
    <recommendedName>
        <fullName evidence="10">AEC family transporter</fullName>
    </recommendedName>
</protein>
<evidence type="ECO:0000256" key="7">
    <source>
        <dbReference type="ARBA" id="ARBA00023136"/>
    </source>
</evidence>
<evidence type="ECO:0000256" key="4">
    <source>
        <dbReference type="ARBA" id="ARBA00022475"/>
    </source>
</evidence>
<dbReference type="PANTHER" id="PTHR36838:SF1">
    <property type="entry name" value="SLR1864 PROTEIN"/>
    <property type="match status" value="1"/>
</dbReference>
<feature type="transmembrane region" description="Helical" evidence="8">
    <location>
        <begin position="184"/>
        <end position="203"/>
    </location>
</feature>
<dbReference type="InterPro" id="IPR038770">
    <property type="entry name" value="Na+/solute_symporter_sf"/>
</dbReference>
<evidence type="ECO:0008006" key="10">
    <source>
        <dbReference type="Google" id="ProtNLM"/>
    </source>
</evidence>
<dbReference type="Pfam" id="PF03547">
    <property type="entry name" value="Mem_trans"/>
    <property type="match status" value="1"/>
</dbReference>
<accession>A0A645BL02</accession>
<comment type="similarity">
    <text evidence="2">Belongs to the auxin efflux carrier (TC 2.A.69) family.</text>
</comment>
<keyword evidence="6 8" id="KW-1133">Transmembrane helix</keyword>
<evidence type="ECO:0000256" key="3">
    <source>
        <dbReference type="ARBA" id="ARBA00022448"/>
    </source>
</evidence>
<keyword evidence="5 8" id="KW-0812">Transmembrane</keyword>
<dbReference type="PANTHER" id="PTHR36838">
    <property type="entry name" value="AUXIN EFFLUX CARRIER FAMILY PROTEIN"/>
    <property type="match status" value="1"/>
</dbReference>
<feature type="transmembrane region" description="Helical" evidence="8">
    <location>
        <begin position="93"/>
        <end position="115"/>
    </location>
</feature>
<gene>
    <name evidence="9" type="ORF">SDC9_112690</name>
</gene>
<dbReference type="GO" id="GO:0005886">
    <property type="term" value="C:plasma membrane"/>
    <property type="evidence" value="ECO:0007669"/>
    <property type="project" value="UniProtKB-SubCell"/>
</dbReference>
<feature type="transmembrane region" description="Helical" evidence="8">
    <location>
        <begin position="215"/>
        <end position="237"/>
    </location>
</feature>
<evidence type="ECO:0000256" key="8">
    <source>
        <dbReference type="SAM" id="Phobius"/>
    </source>
</evidence>
<feature type="transmembrane region" description="Helical" evidence="8">
    <location>
        <begin position="243"/>
        <end position="263"/>
    </location>
</feature>
<comment type="caution">
    <text evidence="9">The sequence shown here is derived from an EMBL/GenBank/DDBJ whole genome shotgun (WGS) entry which is preliminary data.</text>
</comment>
<feature type="transmembrane region" description="Helical" evidence="8">
    <location>
        <begin position="60"/>
        <end position="81"/>
    </location>
</feature>
<evidence type="ECO:0000313" key="9">
    <source>
        <dbReference type="EMBL" id="MPM65788.1"/>
    </source>
</evidence>
<feature type="transmembrane region" description="Helical" evidence="8">
    <location>
        <begin position="275"/>
        <end position="299"/>
    </location>
</feature>
<sequence>MLAALLQVVLPVAIVALVGMVLARRFVLDADTIGKINLYGLTAPLAFDSLMKTKVTLGEGLVLGGALLLVSALGALLAWAVTFRAPRGTQAGVVGAVVLGNNGNFGLPIALLALGQVGMDQAMILFVVSLVVMFTVGPILMGSGGGILSGLKNFAKLPVTWAMALAGLLRLLGWQLPIGVSRGIELLAAAAVPMVLLALGVQLTQSRRLRLTGPVLTAVGLRVIAFPLIAVGVARLLRMDAMSTSSLVLACAMPTAVNAFMLAREYGSDPETAASAVALSTLLSVGTLTVVISVLPASLV</sequence>
<name>A0A645BL02_9ZZZZ</name>
<dbReference type="GO" id="GO:0055085">
    <property type="term" value="P:transmembrane transport"/>
    <property type="evidence" value="ECO:0007669"/>
    <property type="project" value="InterPro"/>
</dbReference>
<dbReference type="Gene3D" id="1.20.1530.20">
    <property type="match status" value="1"/>
</dbReference>
<keyword evidence="4" id="KW-1003">Cell membrane</keyword>
<evidence type="ECO:0000256" key="5">
    <source>
        <dbReference type="ARBA" id="ARBA00022692"/>
    </source>
</evidence>
<proteinExistence type="inferred from homology"/>